<keyword evidence="9" id="KW-1185">Reference proteome</keyword>
<dbReference type="KEGG" id="hcu:MUN79_13260"/>
<dbReference type="Pfam" id="PF13181">
    <property type="entry name" value="TPR_8"/>
    <property type="match status" value="1"/>
</dbReference>
<evidence type="ECO:0000313" key="9">
    <source>
        <dbReference type="Proteomes" id="UP000831796"/>
    </source>
</evidence>
<feature type="region of interest" description="Disordered" evidence="7">
    <location>
        <begin position="327"/>
        <end position="353"/>
    </location>
</feature>
<dbReference type="InterPro" id="IPR011990">
    <property type="entry name" value="TPR-like_helical_dom_sf"/>
</dbReference>
<comment type="subcellular location">
    <subcellularLocation>
        <location evidence="1">Cytoplasm</location>
    </subcellularLocation>
</comment>
<evidence type="ECO:0000256" key="1">
    <source>
        <dbReference type="ARBA" id="ARBA00004496"/>
    </source>
</evidence>
<feature type="repeat" description="TPR" evidence="6">
    <location>
        <begin position="147"/>
        <end position="180"/>
    </location>
</feature>
<dbReference type="RefSeq" id="WP_244678088.1">
    <property type="nucleotide sequence ID" value="NZ_CP095046.1"/>
</dbReference>
<dbReference type="PROSITE" id="PS50005">
    <property type="entry name" value="TPR"/>
    <property type="match status" value="1"/>
</dbReference>
<dbReference type="EMBL" id="CP095046">
    <property type="protein sequence ID" value="UOQ74751.1"/>
    <property type="molecule type" value="Genomic_DNA"/>
</dbReference>
<comment type="similarity">
    <text evidence="5">Belongs to the Rap family.</text>
</comment>
<protein>
    <submittedName>
        <fullName evidence="8">Tetratricopeptide repeat protein</fullName>
    </submittedName>
</protein>
<evidence type="ECO:0000256" key="6">
    <source>
        <dbReference type="PROSITE-ProRule" id="PRU00339"/>
    </source>
</evidence>
<dbReference type="SMART" id="SM00028">
    <property type="entry name" value="TPR"/>
    <property type="match status" value="5"/>
</dbReference>
<dbReference type="Pfam" id="PF13424">
    <property type="entry name" value="TPR_12"/>
    <property type="match status" value="2"/>
</dbReference>
<dbReference type="Gene3D" id="1.25.40.10">
    <property type="entry name" value="Tetratricopeptide repeat domain"/>
    <property type="match status" value="2"/>
</dbReference>
<sequence length="353" mass="39130">MGSFNRAAYHFRQALRLDQQVKNQSAVALDEVWLGSVLWSQGDTGQARLVYRKALQTFSRLGSRTGEAQVQTKLGRLYAQQKKWGQALASHSRALQGWLQHQDTVQAAAALNAMGSVYLQQKAYSRALFYLRKARRTAKASDSLRQSESLVSIGKIYQAMGNYENALPSFREASRLMPARALPAPHAQLYYLMAAAYDSLGQQPAAEQALQQALVLARRSGSLTLLSQQYRALAAVYRRMGHYPKALAALTRFSGLQDSVFAQERSAQVAELRMRYETEKKEREIELLTKDRQIREATMRRQALLRNALAAGAYFYSLSWGALPGAAAAGPNQPTAGAEKRGHQPPKRGVGAP</sequence>
<keyword evidence="4 6" id="KW-0802">TPR repeat</keyword>
<feature type="compositionally biased region" description="Low complexity" evidence="7">
    <location>
        <begin position="327"/>
        <end position="337"/>
    </location>
</feature>
<name>A0A8T9QEB2_9BACT</name>
<evidence type="ECO:0000313" key="8">
    <source>
        <dbReference type="EMBL" id="UOQ74751.1"/>
    </source>
</evidence>
<evidence type="ECO:0000256" key="4">
    <source>
        <dbReference type="ARBA" id="ARBA00022803"/>
    </source>
</evidence>
<organism evidence="8 9">
    <name type="scientific">Hymenobacter cellulosilyticus</name>
    <dbReference type="NCBI Taxonomy" id="2932248"/>
    <lineage>
        <taxon>Bacteria</taxon>
        <taxon>Pseudomonadati</taxon>
        <taxon>Bacteroidota</taxon>
        <taxon>Cytophagia</taxon>
        <taxon>Cytophagales</taxon>
        <taxon>Hymenobacteraceae</taxon>
        <taxon>Hymenobacter</taxon>
    </lineage>
</organism>
<dbReference type="PROSITE" id="PS50293">
    <property type="entry name" value="TPR_REGION"/>
    <property type="match status" value="1"/>
</dbReference>
<proteinExistence type="inferred from homology"/>
<dbReference type="PANTHER" id="PTHR46630:SF1">
    <property type="entry name" value="TETRATRICOPEPTIDE REPEAT PROTEIN 29"/>
    <property type="match status" value="1"/>
</dbReference>
<dbReference type="GO" id="GO:0005737">
    <property type="term" value="C:cytoplasm"/>
    <property type="evidence" value="ECO:0007669"/>
    <property type="project" value="UniProtKB-SubCell"/>
</dbReference>
<dbReference type="SUPFAM" id="SSF48452">
    <property type="entry name" value="TPR-like"/>
    <property type="match status" value="2"/>
</dbReference>
<evidence type="ECO:0000256" key="2">
    <source>
        <dbReference type="ARBA" id="ARBA00022490"/>
    </source>
</evidence>
<accession>A0A8T9QEB2</accession>
<dbReference type="AlphaFoldDB" id="A0A8T9QEB2"/>
<dbReference type="InterPro" id="IPR019734">
    <property type="entry name" value="TPR_rpt"/>
</dbReference>
<gene>
    <name evidence="8" type="ORF">MUN79_13260</name>
</gene>
<reference evidence="8" key="1">
    <citation type="submission" date="2022-04" db="EMBL/GenBank/DDBJ databases">
        <title>Hymenobacter sp. isolated from the air.</title>
        <authorList>
            <person name="Won M."/>
            <person name="Lee C.-M."/>
            <person name="Woen H.-Y."/>
            <person name="Kwon S.-W."/>
        </authorList>
    </citation>
    <scope>NUCLEOTIDE SEQUENCE</scope>
    <source>
        <strain evidence="8">5116S-3</strain>
    </source>
</reference>
<evidence type="ECO:0000256" key="5">
    <source>
        <dbReference type="ARBA" id="ARBA00038253"/>
    </source>
</evidence>
<dbReference type="InterPro" id="IPR051476">
    <property type="entry name" value="Bac_ResReg_Asp_Phosphatase"/>
</dbReference>
<keyword evidence="2" id="KW-0963">Cytoplasm</keyword>
<dbReference type="Proteomes" id="UP000831796">
    <property type="component" value="Chromosome"/>
</dbReference>
<dbReference type="PANTHER" id="PTHR46630">
    <property type="entry name" value="TETRATRICOPEPTIDE REPEAT PROTEIN 29"/>
    <property type="match status" value="1"/>
</dbReference>
<evidence type="ECO:0000256" key="7">
    <source>
        <dbReference type="SAM" id="MobiDB-lite"/>
    </source>
</evidence>
<evidence type="ECO:0000256" key="3">
    <source>
        <dbReference type="ARBA" id="ARBA00022737"/>
    </source>
</evidence>
<keyword evidence="3" id="KW-0677">Repeat</keyword>